<dbReference type="KEGG" id="psoj:PHYSODRAFT_329163"/>
<evidence type="ECO:0008006" key="4">
    <source>
        <dbReference type="Google" id="ProtNLM"/>
    </source>
</evidence>
<sequence>MNRLLDQLRRFVFDNQRADPANTSELVTRTLQYANVYLGRAVAHMSEDSPTWWRDFCADTEAIEYRSIEWLLALQTLTATAQSQPAPLRAPPQTDQPRRAQNSRPQAMPDNIQALVPSRSDGTEPCLRFFGGGMCTGGDRCAYSFRTHTWDGPLPRDLVSCITRQYGTTRRGHHGPRRP</sequence>
<dbReference type="GeneID" id="20645901"/>
<dbReference type="RefSeq" id="XP_009523853.1">
    <property type="nucleotide sequence ID" value="XM_009525558.1"/>
</dbReference>
<dbReference type="AlphaFoldDB" id="G4Z982"/>
<evidence type="ECO:0000313" key="2">
    <source>
        <dbReference type="EMBL" id="EGZ21136.1"/>
    </source>
</evidence>
<dbReference type="InParanoid" id="G4Z982"/>
<feature type="region of interest" description="Disordered" evidence="1">
    <location>
        <begin position="82"/>
        <end position="117"/>
    </location>
</feature>
<evidence type="ECO:0000256" key="1">
    <source>
        <dbReference type="SAM" id="MobiDB-lite"/>
    </source>
</evidence>
<gene>
    <name evidence="2" type="ORF">PHYSODRAFT_329163</name>
</gene>
<evidence type="ECO:0000313" key="3">
    <source>
        <dbReference type="Proteomes" id="UP000002640"/>
    </source>
</evidence>
<reference evidence="2 3" key="1">
    <citation type="journal article" date="2006" name="Science">
        <title>Phytophthora genome sequences uncover evolutionary origins and mechanisms of pathogenesis.</title>
        <authorList>
            <person name="Tyler B.M."/>
            <person name="Tripathy S."/>
            <person name="Zhang X."/>
            <person name="Dehal P."/>
            <person name="Jiang R.H."/>
            <person name="Aerts A."/>
            <person name="Arredondo F.D."/>
            <person name="Baxter L."/>
            <person name="Bensasson D."/>
            <person name="Beynon J.L."/>
            <person name="Chapman J."/>
            <person name="Damasceno C.M."/>
            <person name="Dorrance A.E."/>
            <person name="Dou D."/>
            <person name="Dickerman A.W."/>
            <person name="Dubchak I.L."/>
            <person name="Garbelotto M."/>
            <person name="Gijzen M."/>
            <person name="Gordon S.G."/>
            <person name="Govers F."/>
            <person name="Grunwald N.J."/>
            <person name="Huang W."/>
            <person name="Ivors K.L."/>
            <person name="Jones R.W."/>
            <person name="Kamoun S."/>
            <person name="Krampis K."/>
            <person name="Lamour K.H."/>
            <person name="Lee M.K."/>
            <person name="McDonald W.H."/>
            <person name="Medina M."/>
            <person name="Meijer H.J."/>
            <person name="Nordberg E.K."/>
            <person name="Maclean D.J."/>
            <person name="Ospina-Giraldo M.D."/>
            <person name="Morris P.F."/>
            <person name="Phuntumart V."/>
            <person name="Putnam N.H."/>
            <person name="Rash S."/>
            <person name="Rose J.K."/>
            <person name="Sakihama Y."/>
            <person name="Salamov A.A."/>
            <person name="Savidor A."/>
            <person name="Scheuring C.F."/>
            <person name="Smith B.M."/>
            <person name="Sobral B.W."/>
            <person name="Terry A."/>
            <person name="Torto-Alalibo T.A."/>
            <person name="Win J."/>
            <person name="Xu Z."/>
            <person name="Zhang H."/>
            <person name="Grigoriev I.V."/>
            <person name="Rokhsar D.S."/>
            <person name="Boore J.L."/>
        </authorList>
    </citation>
    <scope>NUCLEOTIDE SEQUENCE [LARGE SCALE GENOMIC DNA]</scope>
    <source>
        <strain evidence="2 3">P6497</strain>
    </source>
</reference>
<dbReference type="EMBL" id="JH159153">
    <property type="protein sequence ID" value="EGZ21136.1"/>
    <property type="molecule type" value="Genomic_DNA"/>
</dbReference>
<organism evidence="2 3">
    <name type="scientific">Phytophthora sojae (strain P6497)</name>
    <name type="common">Soybean stem and root rot agent</name>
    <name type="synonym">Phytophthora megasperma f. sp. glycines</name>
    <dbReference type="NCBI Taxonomy" id="1094619"/>
    <lineage>
        <taxon>Eukaryota</taxon>
        <taxon>Sar</taxon>
        <taxon>Stramenopiles</taxon>
        <taxon>Oomycota</taxon>
        <taxon>Peronosporomycetes</taxon>
        <taxon>Peronosporales</taxon>
        <taxon>Peronosporaceae</taxon>
        <taxon>Phytophthora</taxon>
    </lineage>
</organism>
<protein>
    <recommendedName>
        <fullName evidence="4">C3H1-type domain-containing protein</fullName>
    </recommendedName>
</protein>
<keyword evidence="3" id="KW-1185">Reference proteome</keyword>
<proteinExistence type="predicted"/>
<dbReference type="Proteomes" id="UP000002640">
    <property type="component" value="Unassembled WGS sequence"/>
</dbReference>
<accession>G4Z982</accession>
<feature type="compositionally biased region" description="Polar residues" evidence="1">
    <location>
        <begin position="93"/>
        <end position="105"/>
    </location>
</feature>
<name>G4Z982_PHYSP</name>